<protein>
    <submittedName>
        <fullName evidence="1">Uncharacterized protein</fullName>
    </submittedName>
</protein>
<keyword evidence="2" id="KW-1185">Reference proteome</keyword>
<evidence type="ECO:0000313" key="2">
    <source>
        <dbReference type="Proteomes" id="UP000034245"/>
    </source>
</evidence>
<proteinExistence type="predicted"/>
<dbReference type="EMBL" id="LAYQ01000008">
    <property type="protein sequence ID" value="KKO80627.1"/>
    <property type="molecule type" value="Genomic_DNA"/>
</dbReference>
<organism evidence="1 2">
    <name type="scientific">Corynebacterium minutissimum</name>
    <dbReference type="NCBI Taxonomy" id="38301"/>
    <lineage>
        <taxon>Bacteria</taxon>
        <taxon>Bacillati</taxon>
        <taxon>Actinomycetota</taxon>
        <taxon>Actinomycetes</taxon>
        <taxon>Mycobacteriales</taxon>
        <taxon>Corynebacteriaceae</taxon>
        <taxon>Corynebacterium</taxon>
    </lineage>
</organism>
<reference evidence="1" key="1">
    <citation type="submission" date="2015-04" db="EMBL/GenBank/DDBJ databases">
        <title>Draft Genome Sequences of Three Species of Emerging Human-Pathogenic Corynebacteria.</title>
        <authorList>
            <person name="Pacheco L.G."/>
            <person name="Mattos-Guaraldi A.L."/>
            <person name="Santos C.S."/>
            <person name="Veras A.O."/>
            <person name="Guimaraes L.C."/>
            <person name="Abreu V."/>
            <person name="Pereira F.L."/>
            <person name="Soares S.C."/>
            <person name="Dorella F.A."/>
            <person name="Carvalho A.F."/>
            <person name="Leal C.G."/>
            <person name="Figueiredo H.C."/>
            <person name="Ramos J.N."/>
            <person name="Vieira V."/>
            <person name="Farfour E."/>
            <person name="Guiso N."/>
            <person name="Hirata R.Jr."/>
            <person name="Ramos R.T."/>
            <person name="Azevedo V."/>
            <person name="Silva A."/>
        </authorList>
    </citation>
    <scope>NUCLEOTIDE SEQUENCE</scope>
    <source>
        <strain evidence="1">1941</strain>
    </source>
</reference>
<evidence type="ECO:0000313" key="1">
    <source>
        <dbReference type="EMBL" id="KKO80627.1"/>
    </source>
</evidence>
<accession>A0ACC4UCD5</accession>
<dbReference type="Proteomes" id="UP000034245">
    <property type="component" value="Unassembled WGS sequence"/>
</dbReference>
<sequence length="93" mass="10577">MHVNDLSPVELSRLIQRRLFGPRRMSVSGGEIDIVINECERLTIPCPSFEIDEVRRILADWGWHDMGDLFEHEIAGVHCVLGTVLYASPTRGF</sequence>
<gene>
    <name evidence="1" type="ORF">WU87_03190</name>
</gene>
<name>A0ACC4UCD5_9CORY</name>
<comment type="caution">
    <text evidence="1">The sequence shown here is derived from an EMBL/GenBank/DDBJ whole genome shotgun (WGS) entry which is preliminary data.</text>
</comment>